<keyword evidence="1" id="KW-0175">Coiled coil</keyword>
<evidence type="ECO:0000313" key="4">
    <source>
        <dbReference type="Proteomes" id="UP000053239"/>
    </source>
</evidence>
<proteinExistence type="predicted"/>
<evidence type="ECO:0000313" key="3">
    <source>
        <dbReference type="EMBL" id="KMZ96004.1"/>
    </source>
</evidence>
<dbReference type="InterPro" id="IPR008780">
    <property type="entry name" value="Plasmodium_Vir"/>
</dbReference>
<name>A0A0J9TL33_PLAVI</name>
<feature type="transmembrane region" description="Helical" evidence="2">
    <location>
        <begin position="402"/>
        <end position="420"/>
    </location>
</feature>
<keyword evidence="2" id="KW-0472">Membrane</keyword>
<accession>A0A0J9TL33</accession>
<protein>
    <submittedName>
        <fullName evidence="3">Uncharacterized protein</fullName>
    </submittedName>
</protein>
<organism evidence="3 4">
    <name type="scientific">Plasmodium vivax North Korean</name>
    <dbReference type="NCBI Taxonomy" id="1035514"/>
    <lineage>
        <taxon>Eukaryota</taxon>
        <taxon>Sar</taxon>
        <taxon>Alveolata</taxon>
        <taxon>Apicomplexa</taxon>
        <taxon>Aconoidasida</taxon>
        <taxon>Haemosporida</taxon>
        <taxon>Plasmodiidae</taxon>
        <taxon>Plasmodium</taxon>
        <taxon>Plasmodium (Plasmodium)</taxon>
    </lineage>
</organism>
<feature type="coiled-coil region" evidence="1">
    <location>
        <begin position="32"/>
        <end position="59"/>
    </location>
</feature>
<sequence>MIIFVKNLINYLVIYVLKKESYDYEYLNYWLNVELENNKKKFSEIKEQLNNNMKNDENSCFNKDTFKEKLHHIEKSDFEYMNILDNLYKNYAEIIIMGTMGSNGQEGQCYKYSEKCYNNYESAIMKNPGKNTDFYKALQKFKETYASLRDDGILVHICDTTKLKKLRSDAEILATIDEKKELPHEFYSRLNEPENASEWHDLITYRVIRKTIDDVKIEQILDKLARNIKLIKYGYSENHKKRCRDVNHWFNEQIKTYKGKNRTSILSDATSVFNDIKWNSGKEERVCVINEKPYSSENADLMKELDDYCEIRDKNKCNILKDNNECLKCNKYIKEKKQYFTNKMQGIRSQSNCKWDKYTIDCTCTLNDMDRTFPEINCEVLYKKEVLQEPVPVTKERSPLEIGFFIIVSFILFYLFILFLEKVK</sequence>
<reference evidence="3 4" key="1">
    <citation type="submission" date="2011-09" db="EMBL/GenBank/DDBJ databases">
        <title>The Genome Sequence of Plasmodium vivax North Korean.</title>
        <authorList>
            <consortium name="The Broad Institute Genome Sequencing Platform"/>
            <consortium name="The Broad Institute Genome Sequencing Center for Infectious Disease"/>
            <person name="Neafsey D."/>
            <person name="Carlton J."/>
            <person name="Barnwell J."/>
            <person name="Collins W."/>
            <person name="Escalante A."/>
            <person name="Mullikin J."/>
            <person name="Saul A."/>
            <person name="Guigo R."/>
            <person name="Camara F."/>
            <person name="Young S.K."/>
            <person name="Zeng Q."/>
            <person name="Gargeya S."/>
            <person name="Fitzgerald M."/>
            <person name="Haas B."/>
            <person name="Abouelleil A."/>
            <person name="Alvarado L."/>
            <person name="Arachchi H.M."/>
            <person name="Berlin A."/>
            <person name="Brown A."/>
            <person name="Chapman S.B."/>
            <person name="Chen Z."/>
            <person name="Dunbar C."/>
            <person name="Freedman E."/>
            <person name="Gearin G."/>
            <person name="Gellesch M."/>
            <person name="Goldberg J."/>
            <person name="Griggs A."/>
            <person name="Gujja S."/>
            <person name="Heiman D."/>
            <person name="Howarth C."/>
            <person name="Larson L."/>
            <person name="Lui A."/>
            <person name="MacDonald P.J.P."/>
            <person name="Montmayeur A."/>
            <person name="Murphy C."/>
            <person name="Neiman D."/>
            <person name="Pearson M."/>
            <person name="Priest M."/>
            <person name="Roberts A."/>
            <person name="Saif S."/>
            <person name="Shea T."/>
            <person name="Shenoy N."/>
            <person name="Sisk P."/>
            <person name="Stolte C."/>
            <person name="Sykes S."/>
            <person name="Wortman J."/>
            <person name="Nusbaum C."/>
            <person name="Birren B."/>
        </authorList>
    </citation>
    <scope>NUCLEOTIDE SEQUENCE [LARGE SCALE GENOMIC DNA]</scope>
    <source>
        <strain evidence="3 4">North Korean</strain>
    </source>
</reference>
<evidence type="ECO:0000256" key="2">
    <source>
        <dbReference type="SAM" id="Phobius"/>
    </source>
</evidence>
<evidence type="ECO:0000256" key="1">
    <source>
        <dbReference type="SAM" id="Coils"/>
    </source>
</evidence>
<gene>
    <name evidence="3" type="ORF">PVNG_02853</name>
</gene>
<dbReference type="Proteomes" id="UP000053239">
    <property type="component" value="Unassembled WGS sequence"/>
</dbReference>
<dbReference type="Pfam" id="PF05795">
    <property type="entry name" value="Plasmodium_Vir"/>
    <property type="match status" value="1"/>
</dbReference>
<dbReference type="AlphaFoldDB" id="A0A0J9TL33"/>
<dbReference type="EMBL" id="KQ235714">
    <property type="protein sequence ID" value="KMZ96004.1"/>
    <property type="molecule type" value="Genomic_DNA"/>
</dbReference>
<keyword evidence="2" id="KW-1133">Transmembrane helix</keyword>
<keyword evidence="2" id="KW-0812">Transmembrane</keyword>